<name>A0A316VSP5_9BASI</name>
<dbReference type="AlphaFoldDB" id="A0A316VSP5"/>
<organism evidence="1 2">
    <name type="scientific">Ceraceosorus guamensis</name>
    <dbReference type="NCBI Taxonomy" id="1522189"/>
    <lineage>
        <taxon>Eukaryota</taxon>
        <taxon>Fungi</taxon>
        <taxon>Dikarya</taxon>
        <taxon>Basidiomycota</taxon>
        <taxon>Ustilaginomycotina</taxon>
        <taxon>Exobasidiomycetes</taxon>
        <taxon>Ceraceosorales</taxon>
        <taxon>Ceraceosoraceae</taxon>
        <taxon>Ceraceosorus</taxon>
    </lineage>
</organism>
<evidence type="ECO:0000313" key="1">
    <source>
        <dbReference type="EMBL" id="PWN40616.1"/>
    </source>
</evidence>
<proteinExistence type="predicted"/>
<accession>A0A316VSP5</accession>
<dbReference type="Proteomes" id="UP000245783">
    <property type="component" value="Unassembled WGS sequence"/>
</dbReference>
<reference evidence="1 2" key="1">
    <citation type="journal article" date="2018" name="Mol. Biol. Evol.">
        <title>Broad Genomic Sampling Reveals a Smut Pathogenic Ancestry of the Fungal Clade Ustilaginomycotina.</title>
        <authorList>
            <person name="Kijpornyongpan T."/>
            <person name="Mondo S.J."/>
            <person name="Barry K."/>
            <person name="Sandor L."/>
            <person name="Lee J."/>
            <person name="Lipzen A."/>
            <person name="Pangilinan J."/>
            <person name="LaButti K."/>
            <person name="Hainaut M."/>
            <person name="Henrissat B."/>
            <person name="Grigoriev I.V."/>
            <person name="Spatafora J.W."/>
            <person name="Aime M.C."/>
        </authorList>
    </citation>
    <scope>NUCLEOTIDE SEQUENCE [LARGE SCALE GENOMIC DNA]</scope>
    <source>
        <strain evidence="1 2">MCA 4658</strain>
    </source>
</reference>
<keyword evidence="2" id="KW-1185">Reference proteome</keyword>
<dbReference type="EMBL" id="KZ819412">
    <property type="protein sequence ID" value="PWN40616.1"/>
    <property type="molecule type" value="Genomic_DNA"/>
</dbReference>
<dbReference type="RefSeq" id="XP_025367776.1">
    <property type="nucleotide sequence ID" value="XM_025516350.1"/>
</dbReference>
<evidence type="ECO:0000313" key="2">
    <source>
        <dbReference type="Proteomes" id="UP000245783"/>
    </source>
</evidence>
<dbReference type="GeneID" id="37038220"/>
<dbReference type="InParanoid" id="A0A316VSP5"/>
<sequence length="197" mass="21101">MLEEWLSMPSLGLKLYRLTDSRLYRGRSGTFRTLPGGPIPDNTLIMDNNGKVAASGISRGDRILLQACIKPHGGIDQHSGAEDFTFEGLSSNLHASQSNTRPSIFFNIGAATDFESLGAQFYLLDFSFLVFDGTIAHQTIPPGGKSKPGVGCFGVSTYMKTQLDPNCIEGVDIGTGQVKELAKAAAGFAWGRPGNLE</sequence>
<protein>
    <submittedName>
        <fullName evidence="1">Uncharacterized protein</fullName>
    </submittedName>
</protein>
<gene>
    <name evidence="1" type="ORF">IE81DRAFT_349098</name>
</gene>